<dbReference type="InterPro" id="IPR027275">
    <property type="entry name" value="PRC-brl_dom"/>
</dbReference>
<dbReference type="EMBL" id="JAESHT010000009">
    <property type="protein sequence ID" value="MBL3674106.1"/>
    <property type="molecule type" value="Genomic_DNA"/>
</dbReference>
<dbReference type="Pfam" id="PF05239">
    <property type="entry name" value="PRC"/>
    <property type="match status" value="1"/>
</dbReference>
<protein>
    <submittedName>
        <fullName evidence="3">PRC-barrel domain-containing protein</fullName>
    </submittedName>
</protein>
<dbReference type="RefSeq" id="WP_191309626.1">
    <property type="nucleotide sequence ID" value="NZ_BNCL01000006.1"/>
</dbReference>
<dbReference type="PANTHER" id="PTHR36505:SF1">
    <property type="entry name" value="BLR1072 PROTEIN"/>
    <property type="match status" value="1"/>
</dbReference>
<name>A0ABS1S5V4_9RHOB</name>
<feature type="chain" id="PRO_5046148724" evidence="1">
    <location>
        <begin position="25"/>
        <end position="253"/>
    </location>
</feature>
<reference evidence="3 4" key="1">
    <citation type="submission" date="2021-01" db="EMBL/GenBank/DDBJ databases">
        <title>011410 draft genome.</title>
        <authorList>
            <person name="Lang L."/>
        </authorList>
    </citation>
    <scope>NUCLEOTIDE SEQUENCE [LARGE SCALE GENOMIC DNA]</scope>
    <source>
        <strain evidence="3 4">KCTC 42845</strain>
    </source>
</reference>
<dbReference type="InterPro" id="IPR011033">
    <property type="entry name" value="PRC_barrel-like_sf"/>
</dbReference>
<feature type="signal peptide" evidence="1">
    <location>
        <begin position="1"/>
        <end position="24"/>
    </location>
</feature>
<comment type="caution">
    <text evidence="3">The sequence shown here is derived from an EMBL/GenBank/DDBJ whole genome shotgun (WGS) entry which is preliminary data.</text>
</comment>
<evidence type="ECO:0000256" key="1">
    <source>
        <dbReference type="SAM" id="SignalP"/>
    </source>
</evidence>
<dbReference type="Gene3D" id="2.30.30.240">
    <property type="entry name" value="PRC-barrel domain"/>
    <property type="match status" value="1"/>
</dbReference>
<keyword evidence="4" id="KW-1185">Reference proteome</keyword>
<evidence type="ECO:0000259" key="2">
    <source>
        <dbReference type="Pfam" id="PF05239"/>
    </source>
</evidence>
<keyword evidence="1" id="KW-0732">Signal</keyword>
<dbReference type="PANTHER" id="PTHR36505">
    <property type="entry name" value="BLR1072 PROTEIN"/>
    <property type="match status" value="1"/>
</dbReference>
<gene>
    <name evidence="3" type="ORF">JL111_11480</name>
</gene>
<organism evidence="3 4">
    <name type="scientific">Paracoccus aerius</name>
    <dbReference type="NCBI Taxonomy" id="1915382"/>
    <lineage>
        <taxon>Bacteria</taxon>
        <taxon>Pseudomonadati</taxon>
        <taxon>Pseudomonadota</taxon>
        <taxon>Alphaproteobacteria</taxon>
        <taxon>Rhodobacterales</taxon>
        <taxon>Paracoccaceae</taxon>
        <taxon>Paracoccus</taxon>
    </lineage>
</organism>
<dbReference type="Proteomes" id="UP000644749">
    <property type="component" value="Unassembled WGS sequence"/>
</dbReference>
<evidence type="ECO:0000313" key="3">
    <source>
        <dbReference type="EMBL" id="MBL3674106.1"/>
    </source>
</evidence>
<dbReference type="SUPFAM" id="SSF50346">
    <property type="entry name" value="PRC-barrel domain"/>
    <property type="match status" value="1"/>
</dbReference>
<accession>A0ABS1S5V4</accession>
<proteinExistence type="predicted"/>
<evidence type="ECO:0000313" key="4">
    <source>
        <dbReference type="Proteomes" id="UP000644749"/>
    </source>
</evidence>
<feature type="domain" description="PRC-barrel" evidence="2">
    <location>
        <begin position="49"/>
        <end position="123"/>
    </location>
</feature>
<sequence>MRAMMMKVLFAASALAGLPTLAAAQEVKIKTEILPLAGWRYDDLYANGISVEDLIGSEVKGPTGDDIGNVENVLFDRDGQILSVVAEVGGFFEFGDTHVNIPWDMVEASRWDDGIEIPFTQELVEDFTLFTDEMVTVTEASSDVEKVTGDGADVVDTGRRVWRAGELIGDYARLKDGDGFTNYGYVDDLIVRDGKVAAVVVSPDVAWGGGGYYAYPYYGYDYGWDPGREFYDLPYEQTEVEALEPVEQEQVGG</sequence>